<dbReference type="AlphaFoldDB" id="A0A1H1B8F6"/>
<reference evidence="2 3" key="1">
    <citation type="submission" date="2016-10" db="EMBL/GenBank/DDBJ databases">
        <authorList>
            <person name="de Groot N.N."/>
        </authorList>
    </citation>
    <scope>NUCLEOTIDE SEQUENCE [LARGE SCALE GENOMIC DNA]</scope>
    <source>
        <strain evidence="2 3">DSM 22788</strain>
    </source>
</reference>
<dbReference type="Proteomes" id="UP000182690">
    <property type="component" value="Unassembled WGS sequence"/>
</dbReference>
<dbReference type="EMBL" id="FNKB01000002">
    <property type="protein sequence ID" value="SDQ48172.1"/>
    <property type="molecule type" value="Genomic_DNA"/>
</dbReference>
<protein>
    <recommendedName>
        <fullName evidence="4">Glutaminase</fullName>
    </recommendedName>
</protein>
<dbReference type="eggNOG" id="ENOG50346IN">
    <property type="taxonomic scope" value="Bacteria"/>
</dbReference>
<organism evidence="2 3">
    <name type="scientific">Leucobacter chromiiresistens</name>
    <dbReference type="NCBI Taxonomy" id="1079994"/>
    <lineage>
        <taxon>Bacteria</taxon>
        <taxon>Bacillati</taxon>
        <taxon>Actinomycetota</taxon>
        <taxon>Actinomycetes</taxon>
        <taxon>Micrococcales</taxon>
        <taxon>Microbacteriaceae</taxon>
        <taxon>Leucobacter</taxon>
    </lineage>
</organism>
<evidence type="ECO:0000256" key="1">
    <source>
        <dbReference type="SAM" id="MobiDB-lite"/>
    </source>
</evidence>
<feature type="region of interest" description="Disordered" evidence="1">
    <location>
        <begin position="1"/>
        <end position="27"/>
    </location>
</feature>
<accession>A0A1H1B8F6</accession>
<name>A0A1H1B8F6_9MICO</name>
<evidence type="ECO:0000313" key="3">
    <source>
        <dbReference type="Proteomes" id="UP000182690"/>
    </source>
</evidence>
<gene>
    <name evidence="2" type="ORF">SAMN04488565_2649</name>
</gene>
<sequence>MRVPETPDAPAPAPHPSPAPDAAASPGFAAAVSRARDACRETAARLDAAGVAREFLAEYVAPRRRFLVMRPAVMQPIGEVWRVGSLLLSASGELHELGHATRAAERGRPGYQSASREERREIAAAALRGGYAIGEAVNYDARPIPLDEASAETRSALSGSGPVGFDAGEVRVRWRAGAPLTGAPTLASFLAERADLLISPPFSGE</sequence>
<feature type="compositionally biased region" description="Pro residues" evidence="1">
    <location>
        <begin position="7"/>
        <end position="19"/>
    </location>
</feature>
<dbReference type="STRING" id="1079994.SAMN04488565_2649"/>
<proteinExistence type="predicted"/>
<evidence type="ECO:0000313" key="2">
    <source>
        <dbReference type="EMBL" id="SDQ48172.1"/>
    </source>
</evidence>
<evidence type="ECO:0008006" key="4">
    <source>
        <dbReference type="Google" id="ProtNLM"/>
    </source>
</evidence>